<dbReference type="SUPFAM" id="SSF53474">
    <property type="entry name" value="alpha/beta-Hydrolases"/>
    <property type="match status" value="1"/>
</dbReference>
<evidence type="ECO:0008006" key="3">
    <source>
        <dbReference type="Google" id="ProtNLM"/>
    </source>
</evidence>
<accession>A0A2J6QZS9</accession>
<reference evidence="1 2" key="1">
    <citation type="submission" date="2016-04" db="EMBL/GenBank/DDBJ databases">
        <title>A degradative enzymes factory behind the ericoid mycorrhizal symbiosis.</title>
        <authorList>
            <consortium name="DOE Joint Genome Institute"/>
            <person name="Martino E."/>
            <person name="Morin E."/>
            <person name="Grelet G."/>
            <person name="Kuo A."/>
            <person name="Kohler A."/>
            <person name="Daghino S."/>
            <person name="Barry K."/>
            <person name="Choi C."/>
            <person name="Cichocki N."/>
            <person name="Clum A."/>
            <person name="Copeland A."/>
            <person name="Hainaut M."/>
            <person name="Haridas S."/>
            <person name="Labutti K."/>
            <person name="Lindquist E."/>
            <person name="Lipzen A."/>
            <person name="Khouja H.-R."/>
            <person name="Murat C."/>
            <person name="Ohm R."/>
            <person name="Olson A."/>
            <person name="Spatafora J."/>
            <person name="Veneault-Fourrey C."/>
            <person name="Henrissat B."/>
            <person name="Grigoriev I."/>
            <person name="Martin F."/>
            <person name="Perotto S."/>
        </authorList>
    </citation>
    <scope>NUCLEOTIDE SEQUENCE [LARGE SCALE GENOMIC DNA]</scope>
    <source>
        <strain evidence="1 2">F</strain>
    </source>
</reference>
<dbReference type="Gene3D" id="3.40.50.1820">
    <property type="entry name" value="alpha/beta hydrolase"/>
    <property type="match status" value="1"/>
</dbReference>
<protein>
    <recommendedName>
        <fullName evidence="3">Alpha/beta-hydrolase</fullName>
    </recommendedName>
</protein>
<dbReference type="EMBL" id="KZ613961">
    <property type="protein sequence ID" value="PMD31763.1"/>
    <property type="molecule type" value="Genomic_DNA"/>
</dbReference>
<proteinExistence type="predicted"/>
<dbReference type="Proteomes" id="UP000235786">
    <property type="component" value="Unassembled WGS sequence"/>
</dbReference>
<dbReference type="InterPro" id="IPR029058">
    <property type="entry name" value="AB_hydrolase_fold"/>
</dbReference>
<organism evidence="1 2">
    <name type="scientific">Hyaloscypha variabilis (strain UAMH 11265 / GT02V1 / F)</name>
    <name type="common">Meliniomyces variabilis</name>
    <dbReference type="NCBI Taxonomy" id="1149755"/>
    <lineage>
        <taxon>Eukaryota</taxon>
        <taxon>Fungi</taxon>
        <taxon>Dikarya</taxon>
        <taxon>Ascomycota</taxon>
        <taxon>Pezizomycotina</taxon>
        <taxon>Leotiomycetes</taxon>
        <taxon>Helotiales</taxon>
        <taxon>Hyaloscyphaceae</taxon>
        <taxon>Hyaloscypha</taxon>
        <taxon>Hyaloscypha variabilis</taxon>
    </lineage>
</organism>
<dbReference type="OrthoDB" id="408373at2759"/>
<evidence type="ECO:0000313" key="1">
    <source>
        <dbReference type="EMBL" id="PMD31763.1"/>
    </source>
</evidence>
<sequence>MPSIKKAYFDVPDGQLHYRYLLTDQNPKKVPCVFLNIFGSSYDPETQPPNTAYYVDVFMQLFTSLKIEKSHLVGHHLGAGLANELAALYPSKVLTLCLVRATIMKREEQISLNTLINVPLSEPVAAGAQLQKTWDYLGNHGVGDDLEFKQGELLDHVRAWNGRRQIYACVFEQDMWGFFEKVECETMVMCARGDVL</sequence>
<dbReference type="AlphaFoldDB" id="A0A2J6QZS9"/>
<evidence type="ECO:0000313" key="2">
    <source>
        <dbReference type="Proteomes" id="UP000235786"/>
    </source>
</evidence>
<keyword evidence="2" id="KW-1185">Reference proteome</keyword>
<name>A0A2J6QZS9_HYAVF</name>
<gene>
    <name evidence="1" type="ORF">L207DRAFT_536730</name>
</gene>